<proteinExistence type="predicted"/>
<feature type="domain" description="Serine aminopeptidase S33" evidence="2">
    <location>
        <begin position="101"/>
        <end position="211"/>
    </location>
</feature>
<accession>A0AA97AIJ7</accession>
<feature type="transmembrane region" description="Helical" evidence="1">
    <location>
        <begin position="12"/>
        <end position="32"/>
    </location>
</feature>
<evidence type="ECO:0000313" key="3">
    <source>
        <dbReference type="EMBL" id="WNZ26745.1"/>
    </source>
</evidence>
<dbReference type="AlphaFoldDB" id="A0AA97AIJ7"/>
<gene>
    <name evidence="3" type="ORF">HJG54_22635</name>
</gene>
<dbReference type="GO" id="GO:0016787">
    <property type="term" value="F:hydrolase activity"/>
    <property type="evidence" value="ECO:0007669"/>
    <property type="project" value="UniProtKB-KW"/>
</dbReference>
<dbReference type="SUPFAM" id="SSF53474">
    <property type="entry name" value="alpha/beta-Hydrolases"/>
    <property type="match status" value="1"/>
</dbReference>
<dbReference type="Gene3D" id="3.40.50.1820">
    <property type="entry name" value="alpha/beta hydrolase"/>
    <property type="match status" value="1"/>
</dbReference>
<feature type="domain" description="Serine aminopeptidase S33" evidence="2">
    <location>
        <begin position="237"/>
        <end position="282"/>
    </location>
</feature>
<dbReference type="PRINTS" id="PR00111">
    <property type="entry name" value="ABHYDROLASE"/>
</dbReference>
<dbReference type="InterPro" id="IPR022742">
    <property type="entry name" value="Hydrolase_4"/>
</dbReference>
<dbReference type="InterPro" id="IPR000073">
    <property type="entry name" value="AB_hydrolase_1"/>
</dbReference>
<protein>
    <submittedName>
        <fullName evidence="3">Alpha/beta fold hydrolase</fullName>
    </submittedName>
</protein>
<sequence>MSQYSQKRKQLLTVAIAVVALAYLSTCLFLLLRQRYLIYRPASELSMRPDASDFNLPYKDVWIPITNSQAQLHGWWIPAPTKQENFFLLPNEPTNILSSSKVMLYLCGVGRNMGDYNYLARVSAFRQLGFSVLVFDYRGYGLSKGDFPNELQVYQDSQAAWNYLRTVRQIPPEQIFIYGESLGGAIALDLAVRHPEAGGLIMQSSFTSMAEVIRRRNFLQIFPVGLLLTEQFDSLSKIRSLRVPVLFLHGSADSVVPSEMSQRLYNAAPEPKQLFVISGADHVRIYQPGEQSYLKAIQRFVELAQLQNTN</sequence>
<dbReference type="InterPro" id="IPR029058">
    <property type="entry name" value="AB_hydrolase_fold"/>
</dbReference>
<dbReference type="PANTHER" id="PTHR12277:SF81">
    <property type="entry name" value="PROTEIN ABHD13"/>
    <property type="match status" value="1"/>
</dbReference>
<keyword evidence="1" id="KW-1133">Transmembrane helix</keyword>
<dbReference type="EMBL" id="CP053586">
    <property type="protein sequence ID" value="WNZ26745.1"/>
    <property type="molecule type" value="Genomic_DNA"/>
</dbReference>
<keyword evidence="1" id="KW-0812">Transmembrane</keyword>
<dbReference type="Pfam" id="PF12146">
    <property type="entry name" value="Hydrolase_4"/>
    <property type="match status" value="2"/>
</dbReference>
<reference evidence="3" key="1">
    <citation type="submission" date="2020-05" db="EMBL/GenBank/DDBJ databases">
        <authorList>
            <person name="Zhu T."/>
            <person name="Keshari N."/>
            <person name="Lu X."/>
        </authorList>
    </citation>
    <scope>NUCLEOTIDE SEQUENCE</scope>
    <source>
        <strain evidence="3">NK1-12</strain>
    </source>
</reference>
<keyword evidence="3" id="KW-0378">Hydrolase</keyword>
<organism evidence="3">
    <name type="scientific">Leptolyngbya sp. NK1-12</name>
    <dbReference type="NCBI Taxonomy" id="2547451"/>
    <lineage>
        <taxon>Bacteria</taxon>
        <taxon>Bacillati</taxon>
        <taxon>Cyanobacteriota</taxon>
        <taxon>Cyanophyceae</taxon>
        <taxon>Leptolyngbyales</taxon>
        <taxon>Leptolyngbyaceae</taxon>
        <taxon>Leptolyngbya group</taxon>
        <taxon>Leptolyngbya</taxon>
    </lineage>
</organism>
<evidence type="ECO:0000256" key="1">
    <source>
        <dbReference type="SAM" id="Phobius"/>
    </source>
</evidence>
<dbReference type="PANTHER" id="PTHR12277">
    <property type="entry name" value="ALPHA/BETA HYDROLASE DOMAIN-CONTAINING PROTEIN"/>
    <property type="match status" value="1"/>
</dbReference>
<name>A0AA97AIJ7_9CYAN</name>
<keyword evidence="1" id="KW-0472">Membrane</keyword>
<evidence type="ECO:0000259" key="2">
    <source>
        <dbReference type="Pfam" id="PF12146"/>
    </source>
</evidence>